<sequence length="99" mass="10765">MALCLLPMIILEKRAPNGPPAKSYQTIWPSAVVAFEPLFLSASHCLISKGCGGAKGIICTPEHILPFKTDPYTHTHTDTPPYKQEQNHITGVITVIPIS</sequence>
<reference evidence="1 2" key="1">
    <citation type="submission" date="2021-06" db="EMBL/GenBank/DDBJ databases">
        <authorList>
            <person name="Palmer J.M."/>
        </authorList>
    </citation>
    <scope>NUCLEOTIDE SEQUENCE [LARGE SCALE GENOMIC DNA]</scope>
    <source>
        <strain evidence="1 2">GA_2019</strain>
        <tissue evidence="1">Muscle</tissue>
    </source>
</reference>
<evidence type="ECO:0008006" key="3">
    <source>
        <dbReference type="Google" id="ProtNLM"/>
    </source>
</evidence>
<evidence type="ECO:0000313" key="1">
    <source>
        <dbReference type="EMBL" id="MEQ2187034.1"/>
    </source>
</evidence>
<protein>
    <recommendedName>
        <fullName evidence="3">Secreted protein</fullName>
    </recommendedName>
</protein>
<dbReference type="Proteomes" id="UP001476798">
    <property type="component" value="Unassembled WGS sequence"/>
</dbReference>
<proteinExistence type="predicted"/>
<evidence type="ECO:0000313" key="2">
    <source>
        <dbReference type="Proteomes" id="UP001476798"/>
    </source>
</evidence>
<comment type="caution">
    <text evidence="1">The sequence shown here is derived from an EMBL/GenBank/DDBJ whole genome shotgun (WGS) entry which is preliminary data.</text>
</comment>
<dbReference type="EMBL" id="JAHRIO010089972">
    <property type="protein sequence ID" value="MEQ2187034.1"/>
    <property type="molecule type" value="Genomic_DNA"/>
</dbReference>
<name>A0ABV0PU73_9TELE</name>
<organism evidence="1 2">
    <name type="scientific">Goodea atripinnis</name>
    <dbReference type="NCBI Taxonomy" id="208336"/>
    <lineage>
        <taxon>Eukaryota</taxon>
        <taxon>Metazoa</taxon>
        <taxon>Chordata</taxon>
        <taxon>Craniata</taxon>
        <taxon>Vertebrata</taxon>
        <taxon>Euteleostomi</taxon>
        <taxon>Actinopterygii</taxon>
        <taxon>Neopterygii</taxon>
        <taxon>Teleostei</taxon>
        <taxon>Neoteleostei</taxon>
        <taxon>Acanthomorphata</taxon>
        <taxon>Ovalentaria</taxon>
        <taxon>Atherinomorphae</taxon>
        <taxon>Cyprinodontiformes</taxon>
        <taxon>Goodeidae</taxon>
        <taxon>Goodea</taxon>
    </lineage>
</organism>
<gene>
    <name evidence="1" type="ORF">GOODEAATRI_000399</name>
</gene>
<accession>A0ABV0PU73</accession>
<keyword evidence="2" id="KW-1185">Reference proteome</keyword>